<feature type="region of interest" description="Disordered" evidence="1">
    <location>
        <begin position="324"/>
        <end position="353"/>
    </location>
</feature>
<proteinExistence type="predicted"/>
<reference evidence="3 4" key="1">
    <citation type="submission" date="2024-04" db="EMBL/GenBank/DDBJ databases">
        <title>Phyllosticta paracitricarpa is synonymous to the EU quarantine fungus P. citricarpa based on phylogenomic analyses.</title>
        <authorList>
            <consortium name="Lawrence Berkeley National Laboratory"/>
            <person name="Van Ingen-Buijs V.A."/>
            <person name="Van Westerhoven A.C."/>
            <person name="Haridas S."/>
            <person name="Skiadas P."/>
            <person name="Martin F."/>
            <person name="Groenewald J.Z."/>
            <person name="Crous P.W."/>
            <person name="Seidl M.F."/>
        </authorList>
    </citation>
    <scope>NUCLEOTIDE SEQUENCE [LARGE SCALE GENOMIC DNA]</scope>
    <source>
        <strain evidence="3 4">CBS 123371</strain>
    </source>
</reference>
<gene>
    <name evidence="3" type="ORF">IWZ03DRAFT_314023</name>
</gene>
<evidence type="ECO:0000313" key="4">
    <source>
        <dbReference type="Proteomes" id="UP001363622"/>
    </source>
</evidence>
<dbReference type="Proteomes" id="UP001363622">
    <property type="component" value="Unassembled WGS sequence"/>
</dbReference>
<dbReference type="InterPro" id="IPR041260">
    <property type="entry name" value="Sld7_C"/>
</dbReference>
<sequence length="463" mass="50528">VMDVWTGSIELPGGGHIDNVELASAQPVAFSISQTSLKYLATVNMTRIPLRLAIGPPMNVYSERQSTQDWFDTLLLDKWLPKETGQWWQDFRHQSPVGILVKASDGRKGGSGPRVTEILFFASTESEDSTGFNGSDAPEIRVLAVPLSSDLLHQVPAQSTPPLSPTPYPTFEEEEAAQFLPQPSATTVLEARKRESISSVFDEAEERRKRARRRGGESVAAAASRANEPALPIAHPKRSSSSSFADPPVVKGSRSLSRSPSVNLEIRPASQREGVDSQAKRSSLSRVASVADLDGEPTIESRNKDTISRLVMAGMRMYGLQQRKRGIKAQARRTSVAGGVESQPQDDEVSPEDAARDEEYKLMYHQTYRGAVFAMRTHMSTRLLGQYVDELRDVVDKLLAIFCNDPLPSRRGSPGAAPTPGDVKSSFGTPNPADDKGPFVDTMESFDGGGSQVHTPVVRRTGR</sequence>
<feature type="domain" description="Sld7 C-terminal" evidence="2">
    <location>
        <begin position="300"/>
        <end position="403"/>
    </location>
</feature>
<accession>A0ABR1KMR6</accession>
<evidence type="ECO:0000256" key="1">
    <source>
        <dbReference type="SAM" id="MobiDB-lite"/>
    </source>
</evidence>
<evidence type="ECO:0000259" key="2">
    <source>
        <dbReference type="Pfam" id="PF18596"/>
    </source>
</evidence>
<feature type="region of interest" description="Disordered" evidence="1">
    <location>
        <begin position="201"/>
        <end position="290"/>
    </location>
</feature>
<protein>
    <recommendedName>
        <fullName evidence="2">Sld7 C-terminal domain-containing protein</fullName>
    </recommendedName>
</protein>
<organism evidence="3 4">
    <name type="scientific">Phyllosticta citriasiana</name>
    <dbReference type="NCBI Taxonomy" id="595635"/>
    <lineage>
        <taxon>Eukaryota</taxon>
        <taxon>Fungi</taxon>
        <taxon>Dikarya</taxon>
        <taxon>Ascomycota</taxon>
        <taxon>Pezizomycotina</taxon>
        <taxon>Dothideomycetes</taxon>
        <taxon>Dothideomycetes incertae sedis</taxon>
        <taxon>Botryosphaeriales</taxon>
        <taxon>Phyllostictaceae</taxon>
        <taxon>Phyllosticta</taxon>
    </lineage>
</organism>
<dbReference type="Pfam" id="PF18596">
    <property type="entry name" value="Sld7_C"/>
    <property type="match status" value="1"/>
</dbReference>
<evidence type="ECO:0000313" key="3">
    <source>
        <dbReference type="EMBL" id="KAK7514981.1"/>
    </source>
</evidence>
<feature type="non-terminal residue" evidence="3">
    <location>
        <position position="1"/>
    </location>
</feature>
<keyword evidence="4" id="KW-1185">Reference proteome</keyword>
<feature type="region of interest" description="Disordered" evidence="1">
    <location>
        <begin position="406"/>
        <end position="463"/>
    </location>
</feature>
<comment type="caution">
    <text evidence="3">The sequence shown here is derived from an EMBL/GenBank/DDBJ whole genome shotgun (WGS) entry which is preliminary data.</text>
</comment>
<name>A0ABR1KMR6_9PEZI</name>
<dbReference type="EMBL" id="JBBPHU010000008">
    <property type="protein sequence ID" value="KAK7514981.1"/>
    <property type="molecule type" value="Genomic_DNA"/>
</dbReference>